<proteinExistence type="inferred from homology"/>
<keyword evidence="4" id="KW-0997">Cell inner membrane</keyword>
<dbReference type="SUPFAM" id="SSF161098">
    <property type="entry name" value="MetI-like"/>
    <property type="match status" value="1"/>
</dbReference>
<keyword evidence="11" id="KW-1185">Reference proteome</keyword>
<reference evidence="10 11" key="1">
    <citation type="submission" date="2020-08" db="EMBL/GenBank/DDBJ databases">
        <title>Genome sequence of Rhodobacteraceae bacterium Lw-13e.</title>
        <authorList>
            <person name="Poehlein A."/>
            <person name="Wolter L."/>
            <person name="Daniel R."/>
            <person name="Brinkhoff T."/>
        </authorList>
    </citation>
    <scope>NUCLEOTIDE SEQUENCE [LARGE SCALE GENOMIC DNA]</scope>
    <source>
        <strain evidence="10 11">Lw-13e</strain>
    </source>
</reference>
<dbReference type="PANTHER" id="PTHR43357">
    <property type="entry name" value="INNER MEMBRANE ABC TRANSPORTER PERMEASE PROTEIN YDCV"/>
    <property type="match status" value="1"/>
</dbReference>
<dbReference type="KEGG" id="palw:PSAL_029280"/>
<evidence type="ECO:0000256" key="1">
    <source>
        <dbReference type="ARBA" id="ARBA00004429"/>
    </source>
</evidence>
<dbReference type="EMBL" id="CP060436">
    <property type="protein sequence ID" value="QPM91673.1"/>
    <property type="molecule type" value="Genomic_DNA"/>
</dbReference>
<dbReference type="InterPro" id="IPR035906">
    <property type="entry name" value="MetI-like_sf"/>
</dbReference>
<evidence type="ECO:0000313" key="11">
    <source>
        <dbReference type="Proteomes" id="UP000283786"/>
    </source>
</evidence>
<dbReference type="RefSeq" id="WP_119839306.1">
    <property type="nucleotide sequence ID" value="NZ_CP060436.1"/>
</dbReference>
<keyword evidence="3" id="KW-1003">Cell membrane</keyword>
<organism evidence="10 11">
    <name type="scientific">Pseudooceanicola algae</name>
    <dbReference type="NCBI Taxonomy" id="1537215"/>
    <lineage>
        <taxon>Bacteria</taxon>
        <taxon>Pseudomonadati</taxon>
        <taxon>Pseudomonadota</taxon>
        <taxon>Alphaproteobacteria</taxon>
        <taxon>Rhodobacterales</taxon>
        <taxon>Paracoccaceae</taxon>
        <taxon>Pseudooceanicola</taxon>
    </lineage>
</organism>
<dbReference type="Gene3D" id="1.10.3720.10">
    <property type="entry name" value="MetI-like"/>
    <property type="match status" value="1"/>
</dbReference>
<keyword evidence="7 8" id="KW-0472">Membrane</keyword>
<feature type="transmembrane region" description="Helical" evidence="8">
    <location>
        <begin position="129"/>
        <end position="153"/>
    </location>
</feature>
<comment type="subcellular location">
    <subcellularLocation>
        <location evidence="1">Cell inner membrane</location>
        <topology evidence="1">Multi-pass membrane protein</topology>
    </subcellularLocation>
    <subcellularLocation>
        <location evidence="8">Cell membrane</location>
        <topology evidence="8">Multi-pass membrane protein</topology>
    </subcellularLocation>
</comment>
<dbReference type="GO" id="GO:0005886">
    <property type="term" value="C:plasma membrane"/>
    <property type="evidence" value="ECO:0007669"/>
    <property type="project" value="UniProtKB-SubCell"/>
</dbReference>
<evidence type="ECO:0000313" key="10">
    <source>
        <dbReference type="EMBL" id="QPM91673.1"/>
    </source>
</evidence>
<dbReference type="CDD" id="cd06261">
    <property type="entry name" value="TM_PBP2"/>
    <property type="match status" value="1"/>
</dbReference>
<evidence type="ECO:0000259" key="9">
    <source>
        <dbReference type="PROSITE" id="PS50928"/>
    </source>
</evidence>
<dbReference type="PANTHER" id="PTHR43357:SF4">
    <property type="entry name" value="INNER MEMBRANE ABC TRANSPORTER PERMEASE PROTEIN YDCV"/>
    <property type="match status" value="1"/>
</dbReference>
<feature type="transmembrane region" description="Helical" evidence="8">
    <location>
        <begin position="186"/>
        <end position="208"/>
    </location>
</feature>
<feature type="transmembrane region" description="Helical" evidence="8">
    <location>
        <begin position="100"/>
        <end position="123"/>
    </location>
</feature>
<dbReference type="AlphaFoldDB" id="A0A7T1BWC4"/>
<sequence length="267" mass="28577">MRLSWTGRIFMTLSGLVLLLPILVVAASALNGGRTMLFPPQDPTLSRFTEFFVSEPIWRTALGNSVIIALGSSALGVLFAWPAAYFLWKKASGLSKVIAGMLALPFAVPPIVFGVGLGFMWAFSIGLGTLWAGILSHAALFAALPLVTISIGLQSIDRAHLDAAATMGATEAVTFRTIILPQTIPYTISGFFFAMVLSFNEFIVMFFVSSSSYATVTLQIFNSLRNGFTPTMAVAAITFIAVSVTAFSLVARFGDLPRLMGADQSRT</sequence>
<feature type="transmembrane region" description="Helical" evidence="8">
    <location>
        <begin position="228"/>
        <end position="250"/>
    </location>
</feature>
<keyword evidence="2 8" id="KW-0813">Transport</keyword>
<dbReference type="OrthoDB" id="9815533at2"/>
<accession>A0A7T1BWC4</accession>
<comment type="similarity">
    <text evidence="8">Belongs to the binding-protein-dependent transport system permease family.</text>
</comment>
<dbReference type="Pfam" id="PF00528">
    <property type="entry name" value="BPD_transp_1"/>
    <property type="match status" value="1"/>
</dbReference>
<dbReference type="PROSITE" id="PS50928">
    <property type="entry name" value="ABC_TM1"/>
    <property type="match status" value="1"/>
</dbReference>
<evidence type="ECO:0000256" key="5">
    <source>
        <dbReference type="ARBA" id="ARBA00022692"/>
    </source>
</evidence>
<keyword evidence="6 8" id="KW-1133">Transmembrane helix</keyword>
<evidence type="ECO:0000256" key="3">
    <source>
        <dbReference type="ARBA" id="ARBA00022475"/>
    </source>
</evidence>
<dbReference type="InterPro" id="IPR000515">
    <property type="entry name" value="MetI-like"/>
</dbReference>
<protein>
    <recommendedName>
        <fullName evidence="9">ABC transmembrane type-1 domain-containing protein</fullName>
    </recommendedName>
</protein>
<name>A0A7T1BWC4_9RHOB</name>
<dbReference type="GO" id="GO:0055085">
    <property type="term" value="P:transmembrane transport"/>
    <property type="evidence" value="ECO:0007669"/>
    <property type="project" value="InterPro"/>
</dbReference>
<evidence type="ECO:0000256" key="4">
    <source>
        <dbReference type="ARBA" id="ARBA00022519"/>
    </source>
</evidence>
<dbReference type="Proteomes" id="UP000283786">
    <property type="component" value="Chromosome"/>
</dbReference>
<keyword evidence="5 8" id="KW-0812">Transmembrane</keyword>
<feature type="transmembrane region" description="Helical" evidence="8">
    <location>
        <begin position="66"/>
        <end position="88"/>
    </location>
</feature>
<evidence type="ECO:0000256" key="8">
    <source>
        <dbReference type="RuleBase" id="RU363032"/>
    </source>
</evidence>
<feature type="domain" description="ABC transmembrane type-1" evidence="9">
    <location>
        <begin position="62"/>
        <end position="251"/>
    </location>
</feature>
<evidence type="ECO:0000256" key="6">
    <source>
        <dbReference type="ARBA" id="ARBA00022989"/>
    </source>
</evidence>
<gene>
    <name evidence="10" type="ORF">PSAL_029280</name>
</gene>
<evidence type="ECO:0000256" key="2">
    <source>
        <dbReference type="ARBA" id="ARBA00022448"/>
    </source>
</evidence>
<evidence type="ECO:0000256" key="7">
    <source>
        <dbReference type="ARBA" id="ARBA00023136"/>
    </source>
</evidence>